<dbReference type="AlphaFoldDB" id="A0AAW1NGV0"/>
<dbReference type="SUPFAM" id="SSF52777">
    <property type="entry name" value="CoA-dependent acyltransferases"/>
    <property type="match status" value="1"/>
</dbReference>
<dbReference type="GO" id="GO:0019432">
    <property type="term" value="P:triglyceride biosynthetic process"/>
    <property type="evidence" value="ECO:0007669"/>
    <property type="project" value="TreeGrafter"/>
</dbReference>
<comment type="catalytic activity">
    <reaction evidence="9">
        <text>a long chain fatty alcohol + a fatty acyl-CoA = a long-chain alcohol wax ester + CoA</text>
        <dbReference type="Rhea" id="RHEA:38443"/>
        <dbReference type="ChEBI" id="CHEBI:17135"/>
        <dbReference type="ChEBI" id="CHEBI:57287"/>
        <dbReference type="ChEBI" id="CHEBI:77636"/>
        <dbReference type="ChEBI" id="CHEBI:235323"/>
        <dbReference type="EC" id="2.3.1.75"/>
    </reaction>
</comment>
<evidence type="ECO:0008006" key="17">
    <source>
        <dbReference type="Google" id="ProtNLM"/>
    </source>
</evidence>
<keyword evidence="12" id="KW-0812">Transmembrane</keyword>
<evidence type="ECO:0000313" key="15">
    <source>
        <dbReference type="EMBL" id="KAK9758074.1"/>
    </source>
</evidence>
<dbReference type="GO" id="GO:0004144">
    <property type="term" value="F:diacylglycerol O-acyltransferase activity"/>
    <property type="evidence" value="ECO:0007669"/>
    <property type="project" value="UniProtKB-EC"/>
</dbReference>
<dbReference type="InterPro" id="IPR045034">
    <property type="entry name" value="O-acyltransferase_WSD1-like"/>
</dbReference>
<keyword evidence="6" id="KW-0256">Endoplasmic reticulum</keyword>
<feature type="domain" description="O-acyltransferase WSD1-like N-terminal" evidence="13">
    <location>
        <begin position="77"/>
        <end position="287"/>
    </location>
</feature>
<evidence type="ECO:0000256" key="1">
    <source>
        <dbReference type="ARBA" id="ARBA00004162"/>
    </source>
</evidence>
<comment type="pathway">
    <text evidence="4">Lipid metabolism.</text>
</comment>
<evidence type="ECO:0000256" key="10">
    <source>
        <dbReference type="ARBA" id="ARBA00048109"/>
    </source>
</evidence>
<name>A0AAW1NGV0_SAPOF</name>
<evidence type="ECO:0000256" key="2">
    <source>
        <dbReference type="ARBA" id="ARBA00004586"/>
    </source>
</evidence>
<dbReference type="GO" id="GO:0047196">
    <property type="term" value="F:long-chain-alcohol O-fatty-acyltransferase activity"/>
    <property type="evidence" value="ECO:0007669"/>
    <property type="project" value="UniProtKB-EC"/>
</dbReference>
<dbReference type="Proteomes" id="UP001443914">
    <property type="component" value="Unassembled WGS sequence"/>
</dbReference>
<evidence type="ECO:0000256" key="5">
    <source>
        <dbReference type="ARBA" id="ARBA00022679"/>
    </source>
</evidence>
<accession>A0AAW1NGV0</accession>
<organism evidence="15 16">
    <name type="scientific">Saponaria officinalis</name>
    <name type="common">Common soapwort</name>
    <name type="synonym">Lychnis saponaria</name>
    <dbReference type="NCBI Taxonomy" id="3572"/>
    <lineage>
        <taxon>Eukaryota</taxon>
        <taxon>Viridiplantae</taxon>
        <taxon>Streptophyta</taxon>
        <taxon>Embryophyta</taxon>
        <taxon>Tracheophyta</taxon>
        <taxon>Spermatophyta</taxon>
        <taxon>Magnoliopsida</taxon>
        <taxon>eudicotyledons</taxon>
        <taxon>Gunneridae</taxon>
        <taxon>Pentapetalae</taxon>
        <taxon>Caryophyllales</taxon>
        <taxon>Caryophyllaceae</taxon>
        <taxon>Caryophylleae</taxon>
        <taxon>Saponaria</taxon>
    </lineage>
</organism>
<feature type="region of interest" description="Disordered" evidence="11">
    <location>
        <begin position="16"/>
        <end position="37"/>
    </location>
</feature>
<evidence type="ECO:0000256" key="4">
    <source>
        <dbReference type="ARBA" id="ARBA00005189"/>
    </source>
</evidence>
<keyword evidence="7" id="KW-0012">Acyltransferase</keyword>
<feature type="domain" description="O-acyltransferase WSD1 C-terminal" evidence="14">
    <location>
        <begin position="354"/>
        <end position="497"/>
    </location>
</feature>
<evidence type="ECO:0000256" key="6">
    <source>
        <dbReference type="ARBA" id="ARBA00022824"/>
    </source>
</evidence>
<dbReference type="GO" id="GO:0005886">
    <property type="term" value="C:plasma membrane"/>
    <property type="evidence" value="ECO:0007669"/>
    <property type="project" value="UniProtKB-SubCell"/>
</dbReference>
<evidence type="ECO:0000256" key="7">
    <source>
        <dbReference type="ARBA" id="ARBA00023315"/>
    </source>
</evidence>
<feature type="transmembrane region" description="Helical" evidence="12">
    <location>
        <begin position="219"/>
        <end position="244"/>
    </location>
</feature>
<reference evidence="15" key="1">
    <citation type="submission" date="2024-03" db="EMBL/GenBank/DDBJ databases">
        <title>WGS assembly of Saponaria officinalis var. Norfolk2.</title>
        <authorList>
            <person name="Jenkins J."/>
            <person name="Shu S."/>
            <person name="Grimwood J."/>
            <person name="Barry K."/>
            <person name="Goodstein D."/>
            <person name="Schmutz J."/>
            <person name="Leebens-Mack J."/>
            <person name="Osbourn A."/>
        </authorList>
    </citation>
    <scope>NUCLEOTIDE SEQUENCE [LARGE SCALE GENOMIC DNA]</scope>
    <source>
        <strain evidence="15">JIC</strain>
    </source>
</reference>
<comment type="catalytic activity">
    <reaction evidence="10">
        <text>an acyl-CoA + a 1,2-diacyl-sn-glycerol = a triacyl-sn-glycerol + CoA</text>
        <dbReference type="Rhea" id="RHEA:10868"/>
        <dbReference type="ChEBI" id="CHEBI:17815"/>
        <dbReference type="ChEBI" id="CHEBI:57287"/>
        <dbReference type="ChEBI" id="CHEBI:58342"/>
        <dbReference type="ChEBI" id="CHEBI:64615"/>
        <dbReference type="EC" id="2.3.1.20"/>
    </reaction>
</comment>
<dbReference type="InterPro" id="IPR009721">
    <property type="entry name" value="O-acyltransferase_WSD1_C"/>
</dbReference>
<gene>
    <name evidence="15" type="ORF">RND81_01G204800</name>
</gene>
<dbReference type="Pfam" id="PF06974">
    <property type="entry name" value="WS_DGAT_C"/>
    <property type="match status" value="1"/>
</dbReference>
<evidence type="ECO:0000256" key="11">
    <source>
        <dbReference type="SAM" id="MobiDB-lite"/>
    </source>
</evidence>
<evidence type="ECO:0000259" key="13">
    <source>
        <dbReference type="Pfam" id="PF03007"/>
    </source>
</evidence>
<comment type="caution">
    <text evidence="15">The sequence shown here is derived from an EMBL/GenBank/DDBJ whole genome shotgun (WGS) entry which is preliminary data.</text>
</comment>
<keyword evidence="12" id="KW-0472">Membrane</keyword>
<evidence type="ECO:0000256" key="8">
    <source>
        <dbReference type="ARBA" id="ARBA00024360"/>
    </source>
</evidence>
<proteinExistence type="inferred from homology"/>
<dbReference type="GO" id="GO:0005789">
    <property type="term" value="C:endoplasmic reticulum membrane"/>
    <property type="evidence" value="ECO:0007669"/>
    <property type="project" value="UniProtKB-SubCell"/>
</dbReference>
<comment type="subcellular location">
    <subcellularLocation>
        <location evidence="1">Cell membrane</location>
        <topology evidence="1">Single-pass membrane protein</topology>
    </subcellularLocation>
    <subcellularLocation>
        <location evidence="2">Endoplasmic reticulum membrane</location>
    </subcellularLocation>
</comment>
<evidence type="ECO:0000313" key="16">
    <source>
        <dbReference type="Proteomes" id="UP001443914"/>
    </source>
</evidence>
<keyword evidence="12" id="KW-1133">Transmembrane helix</keyword>
<dbReference type="Pfam" id="PF03007">
    <property type="entry name" value="WS_DGAT_cat"/>
    <property type="match status" value="1"/>
</dbReference>
<keyword evidence="16" id="KW-1185">Reference proteome</keyword>
<evidence type="ECO:0000256" key="9">
    <source>
        <dbReference type="ARBA" id="ARBA00047604"/>
    </source>
</evidence>
<comment type="pathway">
    <text evidence="3">Glycerolipid metabolism; triacylglycerol biosynthesis.</text>
</comment>
<dbReference type="PANTHER" id="PTHR31650">
    <property type="entry name" value="O-ACYLTRANSFERASE (WSD1-LIKE) FAMILY PROTEIN"/>
    <property type="match status" value="1"/>
</dbReference>
<evidence type="ECO:0000256" key="12">
    <source>
        <dbReference type="SAM" id="Phobius"/>
    </source>
</evidence>
<sequence length="505" mass="56879">MDTIIKRRNRGVIKPIEIKSEKHEKGDTSSDDEEPLSPGSVIFHRPTFDIHILAILGCKVPINVDVLKEKLPLTLLKHPRFSSLVVGDASKGEELKWVRTKVDINKHIIIPQINTNNINSPQTFIEDYIYNLSKTTLPKSRPLWDLHILQISPSEDSQPVGLFRIHHSLGDGSSLVSLLLALTRKTSDPKALPSIPVRKTRENENGPCRGGWFWKWVLALWRVLTLVWNTVVDVGFFIATMVFLKDDSPLKVPTRVFTPRRVVYRIVSLDDLKFVKNAMGTTINDVALGITEAGLSMYLSRKYGNEGNKHKSREQINKILKKIRLRSVLLINIRPSGGIQALADMMEKNAEAKWGNAVGYVLLPFNLQLRDDPLDYVREAKATVDRKKNSLEALYTYAIAQLVMKLFGPKVASEMSHRINSHTTMCFSNLVGPLEEIGFYGHPLAFIAPTSYGQPHGLMINFQSYEKKMTIVISVDEDTINDPKQLCDDIVESLKLVKSALISQG</sequence>
<dbReference type="EMBL" id="JBDFQZ010000001">
    <property type="protein sequence ID" value="KAK9758074.1"/>
    <property type="molecule type" value="Genomic_DNA"/>
</dbReference>
<dbReference type="InterPro" id="IPR004255">
    <property type="entry name" value="O-acyltransferase_WSD1_N"/>
</dbReference>
<protein>
    <recommendedName>
        <fullName evidence="17">Diacylglycerol O-acyltransferase</fullName>
    </recommendedName>
</protein>
<keyword evidence="5" id="KW-0808">Transferase</keyword>
<evidence type="ECO:0000256" key="3">
    <source>
        <dbReference type="ARBA" id="ARBA00004771"/>
    </source>
</evidence>
<comment type="similarity">
    <text evidence="8">In the N-terminal section; belongs to the long-chain O-acyltransferase family.</text>
</comment>
<feature type="compositionally biased region" description="Basic and acidic residues" evidence="11">
    <location>
        <begin position="16"/>
        <end position="28"/>
    </location>
</feature>
<dbReference type="PANTHER" id="PTHR31650:SF74">
    <property type="entry name" value="O-ACYLTRANSFERASE WSD1-LIKE"/>
    <property type="match status" value="1"/>
</dbReference>
<evidence type="ECO:0000259" key="14">
    <source>
        <dbReference type="Pfam" id="PF06974"/>
    </source>
</evidence>